<reference evidence="2 3" key="1">
    <citation type="journal article" date="2024" name="BMC Genomics">
        <title>De novo assembly and annotation of Popillia japonica's genome with initial clues to its potential as an invasive pest.</title>
        <authorList>
            <person name="Cucini C."/>
            <person name="Boschi S."/>
            <person name="Funari R."/>
            <person name="Cardaioli E."/>
            <person name="Iannotti N."/>
            <person name="Marturano G."/>
            <person name="Paoli F."/>
            <person name="Bruttini M."/>
            <person name="Carapelli A."/>
            <person name="Frati F."/>
            <person name="Nardi F."/>
        </authorList>
    </citation>
    <scope>NUCLEOTIDE SEQUENCE [LARGE SCALE GENOMIC DNA]</scope>
    <source>
        <strain evidence="2">DMR45628</strain>
    </source>
</reference>
<protein>
    <submittedName>
        <fullName evidence="2">WS/DGAT C-terminal domain</fullName>
    </submittedName>
</protein>
<dbReference type="InterPro" id="IPR009721">
    <property type="entry name" value="O-acyltransferase_WSD1_C"/>
</dbReference>
<accession>A0AAW1IB02</accession>
<comment type="caution">
    <text evidence="2">The sequence shown here is derived from an EMBL/GenBank/DDBJ whole genome shotgun (WGS) entry which is preliminary data.</text>
</comment>
<name>A0AAW1IB02_POPJA</name>
<dbReference type="EMBL" id="JASPKY010000715">
    <property type="protein sequence ID" value="KAK9686311.1"/>
    <property type="molecule type" value="Genomic_DNA"/>
</dbReference>
<evidence type="ECO:0000259" key="1">
    <source>
        <dbReference type="Pfam" id="PF06974"/>
    </source>
</evidence>
<organism evidence="2 3">
    <name type="scientific">Popillia japonica</name>
    <name type="common">Japanese beetle</name>
    <dbReference type="NCBI Taxonomy" id="7064"/>
    <lineage>
        <taxon>Eukaryota</taxon>
        <taxon>Metazoa</taxon>
        <taxon>Ecdysozoa</taxon>
        <taxon>Arthropoda</taxon>
        <taxon>Hexapoda</taxon>
        <taxon>Insecta</taxon>
        <taxon>Pterygota</taxon>
        <taxon>Neoptera</taxon>
        <taxon>Endopterygota</taxon>
        <taxon>Coleoptera</taxon>
        <taxon>Polyphaga</taxon>
        <taxon>Scarabaeiformia</taxon>
        <taxon>Scarabaeidae</taxon>
        <taxon>Rutelinae</taxon>
        <taxon>Popillia</taxon>
    </lineage>
</organism>
<proteinExistence type="predicted"/>
<gene>
    <name evidence="2" type="ORF">QE152_g37288</name>
</gene>
<evidence type="ECO:0000313" key="2">
    <source>
        <dbReference type="EMBL" id="KAK9686311.1"/>
    </source>
</evidence>
<dbReference type="Proteomes" id="UP001458880">
    <property type="component" value="Unassembled WGS sequence"/>
</dbReference>
<dbReference type="AlphaFoldDB" id="A0AAW1IB02"/>
<dbReference type="Pfam" id="PF06974">
    <property type="entry name" value="WS_DGAT_C"/>
    <property type="match status" value="1"/>
</dbReference>
<sequence>MNTFTACKVVRAHEKEEQEILNKTYNLDLMNTSGLEIFDVSYDGIRNIKDRILHIHRISRIMHDSIDYLFFVHLQQMGTYLPLSLFRSICSRFMSRVTIGITNLVGFNKSSYCGCSIDDILFHVPNIFQTGFILSIFSYADRMSVTLVSGKGYVHKREELQTILDSYFKYLDEAEKEVLGYR</sequence>
<feature type="domain" description="O-acyltransferase WSD1 C-terminal" evidence="1">
    <location>
        <begin position="32"/>
        <end position="164"/>
    </location>
</feature>
<keyword evidence="3" id="KW-1185">Reference proteome</keyword>
<evidence type="ECO:0000313" key="3">
    <source>
        <dbReference type="Proteomes" id="UP001458880"/>
    </source>
</evidence>